<dbReference type="AlphaFoldDB" id="A0A498QQH4"/>
<evidence type="ECO:0000313" key="2">
    <source>
        <dbReference type="EMBL" id="VBA49020.1"/>
    </source>
</evidence>
<feature type="compositionally biased region" description="Basic residues" evidence="1">
    <location>
        <begin position="23"/>
        <end position="34"/>
    </location>
</feature>
<sequence>MHWIGRSRQSSRPESSKAGGFGRHARPYRRSHRDKLLRIGGVLTGASGQRFGKHGKHSNRSATASNFDDPIAVDPWHRCHAGRLGRHPHTQPSLRQRLRLRRRPSLPSYLALNGAVYVQVSDMGTGRIQMYALNMHPVNRDAALARVRQELPSDATVAWDLTLDECYRVTFDSATLRTAGPYMAEVQLEDIQGDGTRAPDPHRFNQASFHLDAAGSPPNPDIGC</sequence>
<accession>A0A498QQH4</accession>
<evidence type="ECO:0000256" key="1">
    <source>
        <dbReference type="SAM" id="MobiDB-lite"/>
    </source>
</evidence>
<evidence type="ECO:0000313" key="3">
    <source>
        <dbReference type="Proteomes" id="UP000268285"/>
    </source>
</evidence>
<reference evidence="2 3" key="1">
    <citation type="submission" date="2018-09" db="EMBL/GenBank/DDBJ databases">
        <authorList>
            <person name="Tagini F."/>
        </authorList>
    </citation>
    <scope>NUCLEOTIDE SEQUENCE [LARGE SCALE GENOMIC DNA]</scope>
    <source>
        <strain evidence="2 3">MK142</strain>
    </source>
</reference>
<dbReference type="Proteomes" id="UP000268285">
    <property type="component" value="Unassembled WGS sequence"/>
</dbReference>
<gene>
    <name evidence="2" type="ORF">LAUMK142_01675</name>
</gene>
<organism evidence="2 3">
    <name type="scientific">Mycobacterium pseudokansasii</name>
    <dbReference type="NCBI Taxonomy" id="2341080"/>
    <lineage>
        <taxon>Bacteria</taxon>
        <taxon>Bacillati</taxon>
        <taxon>Actinomycetota</taxon>
        <taxon>Actinomycetes</taxon>
        <taxon>Mycobacteriales</taxon>
        <taxon>Mycobacteriaceae</taxon>
        <taxon>Mycobacterium</taxon>
    </lineage>
</organism>
<protein>
    <submittedName>
        <fullName evidence="2">Uncharacterized protein</fullName>
    </submittedName>
</protein>
<dbReference type="EMBL" id="UPHU01000001">
    <property type="protein sequence ID" value="VBA49020.1"/>
    <property type="molecule type" value="Genomic_DNA"/>
</dbReference>
<feature type="region of interest" description="Disordered" evidence="1">
    <location>
        <begin position="47"/>
        <end position="67"/>
    </location>
</feature>
<name>A0A498QQH4_9MYCO</name>
<proteinExistence type="predicted"/>
<keyword evidence="3" id="KW-1185">Reference proteome</keyword>
<feature type="region of interest" description="Disordered" evidence="1">
    <location>
        <begin position="1"/>
        <end position="34"/>
    </location>
</feature>